<keyword evidence="1" id="KW-0732">Signal</keyword>
<dbReference type="EMBL" id="UAVL01000018">
    <property type="protein sequence ID" value="SQA64317.1"/>
    <property type="molecule type" value="Genomic_DNA"/>
</dbReference>
<keyword evidence="3" id="KW-0378">Hydrolase</keyword>
<dbReference type="EMBL" id="RBIZ01000006">
    <property type="protein sequence ID" value="RKR53379.1"/>
    <property type="molecule type" value="Genomic_DNA"/>
</dbReference>
<reference evidence="3 4" key="1">
    <citation type="submission" date="2018-06" db="EMBL/GenBank/DDBJ databases">
        <authorList>
            <consortium name="Pathogen Informatics"/>
            <person name="Doyle S."/>
        </authorList>
    </citation>
    <scope>NUCLEOTIDE SEQUENCE [LARGE SCALE GENOMIC DNA]</scope>
    <source>
        <strain evidence="3 4">NCTC11967</strain>
    </source>
</reference>
<keyword evidence="5" id="KW-1185">Reference proteome</keyword>
<reference evidence="2 5" key="2">
    <citation type="submission" date="2018-10" db="EMBL/GenBank/DDBJ databases">
        <title>Genomic Encyclopedia of Type Strains, Phase IV (KMG-IV): sequencing the most valuable type-strain genomes for metagenomic binning, comparative biology and taxonomic classification.</title>
        <authorList>
            <person name="Goeker M."/>
        </authorList>
    </citation>
    <scope>NUCLEOTIDE SEQUENCE [LARGE SCALE GENOMIC DNA]</scope>
    <source>
        <strain evidence="2 5">DSM 5079</strain>
    </source>
</reference>
<accession>A0AB38G1U4</accession>
<dbReference type="GO" id="GO:0004806">
    <property type="term" value="F:triacylglycerol lipase activity"/>
    <property type="evidence" value="ECO:0007669"/>
    <property type="project" value="UniProtKB-EC"/>
</dbReference>
<dbReference type="InterPro" id="IPR036709">
    <property type="entry name" value="Autotransporte_beta_dom_sf"/>
</dbReference>
<feature type="chain" id="PRO_5044294524" evidence="1">
    <location>
        <begin position="31"/>
        <end position="236"/>
    </location>
</feature>
<name>A0AB38G1U4_9ENTR</name>
<evidence type="ECO:0000313" key="2">
    <source>
        <dbReference type="EMBL" id="RKR53379.1"/>
    </source>
</evidence>
<dbReference type="Gene3D" id="2.40.128.130">
    <property type="entry name" value="Autotransporter beta-domain"/>
    <property type="match status" value="1"/>
</dbReference>
<gene>
    <name evidence="3" type="primary">lip-1</name>
    <name evidence="2" type="ORF">C7387_3833</name>
    <name evidence="3" type="ORF">NCTC11967_03416</name>
</gene>
<evidence type="ECO:0000313" key="5">
    <source>
        <dbReference type="Proteomes" id="UP000267341"/>
    </source>
</evidence>
<organism evidence="3 4">
    <name type="scientific">Yokenella regensburgei</name>
    <dbReference type="NCBI Taxonomy" id="158877"/>
    <lineage>
        <taxon>Bacteria</taxon>
        <taxon>Pseudomonadati</taxon>
        <taxon>Pseudomonadota</taxon>
        <taxon>Gammaproteobacteria</taxon>
        <taxon>Enterobacterales</taxon>
        <taxon>Enterobacteriaceae</taxon>
        <taxon>Yokenella</taxon>
    </lineage>
</organism>
<feature type="signal peptide" evidence="1">
    <location>
        <begin position="1"/>
        <end position="30"/>
    </location>
</feature>
<dbReference type="SUPFAM" id="SSF103515">
    <property type="entry name" value="Autotransporter"/>
    <property type="match status" value="1"/>
</dbReference>
<proteinExistence type="predicted"/>
<evidence type="ECO:0000313" key="4">
    <source>
        <dbReference type="Proteomes" id="UP000251313"/>
    </source>
</evidence>
<evidence type="ECO:0000256" key="1">
    <source>
        <dbReference type="SAM" id="SignalP"/>
    </source>
</evidence>
<dbReference type="Proteomes" id="UP000267341">
    <property type="component" value="Unassembled WGS sequence"/>
</dbReference>
<protein>
    <submittedName>
        <fullName evidence="3">Lipase 1</fullName>
        <ecNumber evidence="3">3.1.1.3</ecNumber>
    </submittedName>
    <submittedName>
        <fullName evidence="2">Uncharacterized protein YhjY with autotransporter beta-barrel domain</fullName>
    </submittedName>
</protein>
<evidence type="ECO:0000313" key="3">
    <source>
        <dbReference type="EMBL" id="SQA64317.1"/>
    </source>
</evidence>
<sequence length="236" mass="26011">MMIIKSCGRWGIIAPVSTSVLMCLTTSVHAWQQEYIFIDPQSNTSERYTWDSDHQPRYEDILAERINSTQVTSGYTTNAQDSGPLDPAHTMSVGWNFPLASGTTTGPVASWHYDGSRSEIWNAYESGESPNDPLWHASVSKVGWRVDTDALWGVRSWAQVSYNQQYGDNQWKSQPGFYRGAPAPAGEQNGNWMDVTVGADMLVNPHLAAYASLSQADNAATGTNNYLYILGVSAAF</sequence>
<dbReference type="AlphaFoldDB" id="A0AB38G1U4"/>
<comment type="caution">
    <text evidence="3">The sequence shown here is derived from an EMBL/GenBank/DDBJ whole genome shotgun (WGS) entry which is preliminary data.</text>
</comment>
<dbReference type="EC" id="3.1.1.3" evidence="3"/>
<dbReference type="Proteomes" id="UP000251313">
    <property type="component" value="Unassembled WGS sequence"/>
</dbReference>